<dbReference type="Proteomes" id="UP000005384">
    <property type="component" value="Unassembled WGS sequence"/>
</dbReference>
<sequence length="873" mass="101217">MNRYGYTLKKNITEEIVERRYHETDLRLMTVFQLREICREEKIIPGIVRTMEKEELIRVIMRYRGADEYFLIRKPDELGESALAQVIQRTRLCEKHDLELTCVSKIIAYEGLAIGFYDRIKIPYHPSIVGTNALVVSGDKRICAILNVEQLGEDRSCLYLTKAAGTPCQESDVKHYNLYCMNRINSEILYRIYAGNYTYMPEYLEVYRIPLMDFEVRRPIPLSMPLSVDFGSSNTVAGAYLDSLYFEQSHLHDGELGLRKDEVNYTLFYDTSSGCRESILFPSVVGVLAVEEETPQFVFGYDAMKMANSSYIDEGFCIFYDIKRWIRDYEKQEEMTDRQGHRRYVKRKDILKAYFEYVIAQAENRLKCKVGSIHISCPAKHKSQFQRLFQEILPQYILEEQDMIDEGVSVLYHVISGMIERGTAEEGKEYRALIVDCGGGTSDLYSCGFRITDKRVAYKIEIENACENTDADFGGNNLTYRIMQLLKIAVVNQLYEGCIRSKQELLGSLNLDVYRYVDQYGTKGLYEELEAVYEEAEHYLPTKFGQYENQSRAEYYQVKNNFYVLFRRAEAVKREFYNHIDTLHVVLSSEPVEEGEAIWIRADKWKLSLRNGGCLETVKEMPSVYFSIYEIELLLKGDIYGLMSRFMEKIYENQEVEDYSIIKLTGQSCKVELFRDALKEFVAGKMIQFKRKAGDISGDYELKMDCVDGALRYLKDKKYGFADITIHTAEPALPYSISAFTHTGKEIILIHPLARKEKSGTISRNMEELTLNLFLKDMAGNVRCQYTCYSSFSDFEEKRYEEIEVLYGSHIPQGDTDSIVDGEVKFFVWADSGNGVFFAVPVYRKAGQLYLGKKEEFSFENDGWVQNFFDGMK</sequence>
<proteinExistence type="predicted"/>
<dbReference type="Gene3D" id="3.30.420.40">
    <property type="match status" value="2"/>
</dbReference>
<evidence type="ECO:0000313" key="2">
    <source>
        <dbReference type="Proteomes" id="UP000005384"/>
    </source>
</evidence>
<dbReference type="EMBL" id="ADLN01000124">
    <property type="protein sequence ID" value="EHI57165.1"/>
    <property type="molecule type" value="Genomic_DNA"/>
</dbReference>
<dbReference type="Gene3D" id="3.90.640.10">
    <property type="entry name" value="Actin, Chain A, domain 4"/>
    <property type="match status" value="1"/>
</dbReference>
<dbReference type="InterPro" id="IPR043129">
    <property type="entry name" value="ATPase_NBD"/>
</dbReference>
<protein>
    <recommendedName>
        <fullName evidence="3">Molecular chaperone</fullName>
    </recommendedName>
</protein>
<reference evidence="1 2" key="1">
    <citation type="submission" date="2011-08" db="EMBL/GenBank/DDBJ databases">
        <title>The Genome Sequence of Clostridium hathewayi WAL-18680.</title>
        <authorList>
            <consortium name="The Broad Institute Genome Sequencing Platform"/>
            <person name="Earl A."/>
            <person name="Ward D."/>
            <person name="Feldgarden M."/>
            <person name="Gevers D."/>
            <person name="Finegold S.M."/>
            <person name="Summanen P.H."/>
            <person name="Molitoris D.R."/>
            <person name="Song M."/>
            <person name="Daigneault M."/>
            <person name="Allen-Vercoe E."/>
            <person name="Young S.K."/>
            <person name="Zeng Q."/>
            <person name="Gargeya S."/>
            <person name="Fitzgerald M."/>
            <person name="Haas B."/>
            <person name="Abouelleil A."/>
            <person name="Alvarado L."/>
            <person name="Arachchi H.M."/>
            <person name="Berlin A."/>
            <person name="Brown A."/>
            <person name="Chapman S.B."/>
            <person name="Chen Z."/>
            <person name="Dunbar C."/>
            <person name="Freedman E."/>
            <person name="Gearin G."/>
            <person name="Gellesch M."/>
            <person name="Goldberg J."/>
            <person name="Griggs A."/>
            <person name="Gujja S."/>
            <person name="Heiman D."/>
            <person name="Howarth C."/>
            <person name="Larson L."/>
            <person name="Lui A."/>
            <person name="MacDonald P.J.P."/>
            <person name="Montmayeur A."/>
            <person name="Murphy C."/>
            <person name="Neiman D."/>
            <person name="Pearson M."/>
            <person name="Priest M."/>
            <person name="Roberts A."/>
            <person name="Saif S."/>
            <person name="Shea T."/>
            <person name="Shenoy N."/>
            <person name="Sisk P."/>
            <person name="Stolte C."/>
            <person name="Sykes S."/>
            <person name="Wortman J."/>
            <person name="Nusbaum C."/>
            <person name="Birren B."/>
        </authorList>
    </citation>
    <scope>NUCLEOTIDE SEQUENCE [LARGE SCALE GENOMIC DNA]</scope>
    <source>
        <strain evidence="1 2">WAL-18680</strain>
    </source>
</reference>
<keyword evidence="2" id="KW-1185">Reference proteome</keyword>
<dbReference type="RefSeq" id="WP_006782848.1">
    <property type="nucleotide sequence ID" value="NZ_CP040506.1"/>
</dbReference>
<evidence type="ECO:0000313" key="1">
    <source>
        <dbReference type="EMBL" id="EHI57165.1"/>
    </source>
</evidence>
<evidence type="ECO:0008006" key="3">
    <source>
        <dbReference type="Google" id="ProtNLM"/>
    </source>
</evidence>
<gene>
    <name evidence="1" type="ORF">HMPREF9473_04860</name>
</gene>
<accession>G5IMY2</accession>
<organism evidence="1 2">
    <name type="scientific">Hungatella hathewayi WAL-18680</name>
    <dbReference type="NCBI Taxonomy" id="742737"/>
    <lineage>
        <taxon>Bacteria</taxon>
        <taxon>Bacillati</taxon>
        <taxon>Bacillota</taxon>
        <taxon>Clostridia</taxon>
        <taxon>Lachnospirales</taxon>
        <taxon>Lachnospiraceae</taxon>
        <taxon>Hungatella</taxon>
    </lineage>
</organism>
<comment type="caution">
    <text evidence="1">The sequence shown here is derived from an EMBL/GenBank/DDBJ whole genome shotgun (WGS) entry which is preliminary data.</text>
</comment>
<dbReference type="OrthoDB" id="9760742at2"/>
<name>G5IMY2_9FIRM</name>
<dbReference type="HOGENOM" id="CLU_331729_0_0_9"/>
<dbReference type="AlphaFoldDB" id="G5IMY2"/>
<dbReference type="SUPFAM" id="SSF53067">
    <property type="entry name" value="Actin-like ATPase domain"/>
    <property type="match status" value="2"/>
</dbReference>
<dbReference type="PATRIC" id="fig|742737.3.peg.4844"/>